<dbReference type="RefSeq" id="XP_002117882.1">
    <property type="nucleotide sequence ID" value="XM_002117846.1"/>
</dbReference>
<feature type="region of interest" description="Disordered" evidence="1">
    <location>
        <begin position="116"/>
        <end position="317"/>
    </location>
</feature>
<reference evidence="3 4" key="1">
    <citation type="journal article" date="2008" name="Nature">
        <title>The Trichoplax genome and the nature of placozoans.</title>
        <authorList>
            <person name="Srivastava M."/>
            <person name="Begovic E."/>
            <person name="Chapman J."/>
            <person name="Putnam N.H."/>
            <person name="Hellsten U."/>
            <person name="Kawashima T."/>
            <person name="Kuo A."/>
            <person name="Mitros T."/>
            <person name="Salamov A."/>
            <person name="Carpenter M.L."/>
            <person name="Signorovitch A.Y."/>
            <person name="Moreno M.A."/>
            <person name="Kamm K."/>
            <person name="Grimwood J."/>
            <person name="Schmutz J."/>
            <person name="Shapiro H."/>
            <person name="Grigoriev I.V."/>
            <person name="Buss L.W."/>
            <person name="Schierwater B."/>
            <person name="Dellaporta S.L."/>
            <person name="Rokhsar D.S."/>
        </authorList>
    </citation>
    <scope>NUCLEOTIDE SEQUENCE [LARGE SCALE GENOMIC DNA]</scope>
    <source>
        <strain evidence="3 4">Grell-BS-1999</strain>
    </source>
</reference>
<dbReference type="InterPro" id="IPR053282">
    <property type="entry name" value="RGS_domain-containing"/>
</dbReference>
<proteinExistence type="predicted"/>
<feature type="domain" description="RGS" evidence="2">
    <location>
        <begin position="1139"/>
        <end position="1245"/>
    </location>
</feature>
<dbReference type="GeneID" id="6759078"/>
<dbReference type="Proteomes" id="UP000009022">
    <property type="component" value="Unassembled WGS sequence"/>
</dbReference>
<dbReference type="eggNOG" id="ENOG502S6RU">
    <property type="taxonomic scope" value="Eukaryota"/>
</dbReference>
<evidence type="ECO:0000313" key="4">
    <source>
        <dbReference type="Proteomes" id="UP000009022"/>
    </source>
</evidence>
<dbReference type="InterPro" id="IPR036305">
    <property type="entry name" value="RGS_sf"/>
</dbReference>
<feature type="compositionally biased region" description="Low complexity" evidence="1">
    <location>
        <begin position="1348"/>
        <end position="1362"/>
    </location>
</feature>
<dbReference type="CTD" id="6759078"/>
<dbReference type="SUPFAM" id="SSF48097">
    <property type="entry name" value="Regulator of G-protein signaling, RGS"/>
    <property type="match status" value="3"/>
</dbReference>
<accession>B3SCA3</accession>
<feature type="domain" description="RGS" evidence="2">
    <location>
        <begin position="424"/>
        <end position="548"/>
    </location>
</feature>
<sequence length="1362" mass="156845">MDITAYNFHQMLLDDPLLADYYNAFLRLPVFGQKLQFEHQSGTLCKPDPNQSTLNIGNATKGSQQEIPTAYKKVTRREAVFNWNIVERLPYFLRTRIYQEYKLCKLLIKRIDMKRGSSARHSANSRRLGGYSCSQSNVTSKTYSSTTRRRLGSAPGRSDDIATVVHKQFARAHPSASIRRRPQSSIEARQKHDPEYQDVNLSDIRQPPVYKRPKSGAFSLPPMLSKSYSKHSQHSTKSSDTYDENQNYPTQDDQSYDGSGNGKSQDGNRNSSYQKSMPLSADAKASGFTSADTGLGTMLTNSPSKTRRSQGQTRGGLTTAYDSVGHIAEEDEQLGHGDFEQVYGQDEGDTIIDMTDELDQIFDDIETTDEENDSLDGDQAFSKGSVIDFSRGDSESLQDTQRTEADIKSLADKWKMSLHDLKVQILGSLSGMSVFKNYLSGTTGESLFQFWLDVEYYKEKCSKYLHDTKEWRLKLVRAVTGTLNYINMIYVACTSREIEDKYKSKLTDDAKAQIRKAKKDEGISHTLFAKAQYDILRRLRSYWCNRFLLHVEKVPSLRFLPSITSTDIPVNLILYTYTSISTYGATFYHYRAKLKEELATHQIEDVDNILKQRAYQSLTFLPTLSPRRNTSAPLDPFASKAPEVEDKVEFLNPTGTRGSSRKKTRSAGIRSKIPFTTEIFIAGLSHDTLAGDPFIAYLERQKLSQAISICSFWKEISSMESVEELSSNRRYQLSVAWSLWKRFINKEGECYIGATTEEEENIRQFLQREDQQSLYSAGFYAIKARVEEILRNHWKDFYETDIRGFLEVEYGTFNEFATTPSHTPRNRSRISFRDMVTVYPSSWKRRPDSTASERGVRLHRALTLADDNNYVYMALKNAKYRMNINKRKLGSPSERTGSSATEKRISKSAQQRTLNMIKEGVKAQTLMQEKDDDQVSIESHRSITRPLSFISFTDDKLTMDSFKNFIQKNAEEKHFNKLLLYLDIEVFKKIPTVKKSQRKVQSYHILKVYIKQDARRNVLIPDKLYNSIKKNPSNPPKEEILIAIQDFIRPQLDNSFKKFMKVHLADQYKSIRVEPDEDGKEPEKRPGSTTRSIVVAWKNRRKGRGKTPGRIQPIKVEKESFLQALQECAAGKLTIEMEYFKRFLSQCGEEDGFPFLVNDLCFWLEIQKYKEMAIDYSDEHILRGKANVIVECYLLSQSPPPVQVDVTPEIAYRIVQSFRYSRNFSKDMRDGAIFDDAQACVFRELLMYWAGFQQQYIPPQPGEKQFRMPWYSKQQKMMIQRYKDFQRHIPIPLPVEPLIPDILDSWENLHLSFTLSRGVRWRTDKELQDEESSQTQGNNFKNRPAAHLTSSTPSSLDTDFSL</sequence>
<dbReference type="InterPro" id="IPR016137">
    <property type="entry name" value="RGS"/>
</dbReference>
<dbReference type="PROSITE" id="PS50132">
    <property type="entry name" value="RGS"/>
    <property type="match status" value="3"/>
</dbReference>
<dbReference type="InterPro" id="IPR048074">
    <property type="entry name" value="RGS22_RGS_fourth"/>
</dbReference>
<feature type="domain" description="RGS" evidence="2">
    <location>
        <begin position="948"/>
        <end position="1061"/>
    </location>
</feature>
<feature type="compositionally biased region" description="Polar residues" evidence="1">
    <location>
        <begin position="287"/>
        <end position="316"/>
    </location>
</feature>
<dbReference type="Gene3D" id="1.10.167.10">
    <property type="entry name" value="Regulator of G-protein Signalling 4, domain 2"/>
    <property type="match status" value="3"/>
</dbReference>
<dbReference type="HOGENOM" id="CLU_256928_0_0_1"/>
<organism evidence="3 4">
    <name type="scientific">Trichoplax adhaerens</name>
    <name type="common">Trichoplax reptans</name>
    <dbReference type="NCBI Taxonomy" id="10228"/>
    <lineage>
        <taxon>Eukaryota</taxon>
        <taxon>Metazoa</taxon>
        <taxon>Placozoa</taxon>
        <taxon>Uniplacotomia</taxon>
        <taxon>Trichoplacea</taxon>
        <taxon>Trichoplacidae</taxon>
        <taxon>Trichoplax</taxon>
    </lineage>
</organism>
<dbReference type="CDD" id="cd08731">
    <property type="entry name" value="RGS_RGS22_1"/>
    <property type="match status" value="1"/>
</dbReference>
<dbReference type="InterPro" id="IPR044926">
    <property type="entry name" value="RGS_subdomain_2"/>
</dbReference>
<protein>
    <recommendedName>
        <fullName evidence="2">RGS domain-containing protein</fullName>
    </recommendedName>
</protein>
<dbReference type="OrthoDB" id="10013157at2759"/>
<dbReference type="STRING" id="10228.B3SCA3"/>
<feature type="region of interest" description="Disordered" evidence="1">
    <location>
        <begin position="887"/>
        <end position="909"/>
    </location>
</feature>
<dbReference type="Pfam" id="PF00615">
    <property type="entry name" value="RGS"/>
    <property type="match status" value="2"/>
</dbReference>
<name>B3SCA3_TRIAD</name>
<dbReference type="CDD" id="cd08725">
    <property type="entry name" value="RGS_RGS22_4"/>
    <property type="match status" value="1"/>
</dbReference>
<dbReference type="InParanoid" id="B3SCA3"/>
<dbReference type="KEGG" id="tad:TRIADDRAFT_64391"/>
<dbReference type="PhylomeDB" id="B3SCA3"/>
<dbReference type="EMBL" id="DS985269">
    <property type="protein sequence ID" value="EDV19644.1"/>
    <property type="molecule type" value="Genomic_DNA"/>
</dbReference>
<evidence type="ECO:0000259" key="2">
    <source>
        <dbReference type="PROSITE" id="PS50132"/>
    </source>
</evidence>
<dbReference type="OMA" id="WLDCEEF"/>
<dbReference type="PANTHER" id="PTHR47079:SF1">
    <property type="entry name" value="REGULATOR OF G-PROTEIN SIGNALING PROTEIN-LIKE"/>
    <property type="match status" value="1"/>
</dbReference>
<feature type="compositionally biased region" description="Polar residues" evidence="1">
    <location>
        <begin position="235"/>
        <end position="277"/>
    </location>
</feature>
<gene>
    <name evidence="3" type="ORF">TRIADDRAFT_64391</name>
</gene>
<feature type="region of interest" description="Disordered" evidence="1">
    <location>
        <begin position="1326"/>
        <end position="1362"/>
    </location>
</feature>
<evidence type="ECO:0000313" key="3">
    <source>
        <dbReference type="EMBL" id="EDV19644.1"/>
    </source>
</evidence>
<dbReference type="PANTHER" id="PTHR47079">
    <property type="entry name" value="REGULATOR OF G-PROTEIN SIGNALING PROTEIN-LIKE"/>
    <property type="match status" value="1"/>
</dbReference>
<evidence type="ECO:0000256" key="1">
    <source>
        <dbReference type="SAM" id="MobiDB-lite"/>
    </source>
</evidence>
<keyword evidence="4" id="KW-1185">Reference proteome</keyword>
<dbReference type="SMART" id="SM00315">
    <property type="entry name" value="RGS"/>
    <property type="match status" value="2"/>
</dbReference>